<comment type="subcellular location">
    <subcellularLocation>
        <location evidence="1">Cytoplasm</location>
    </subcellularLocation>
</comment>
<evidence type="ECO:0000256" key="6">
    <source>
        <dbReference type="ARBA" id="ARBA00022741"/>
    </source>
</evidence>
<keyword evidence="5 15" id="KW-0436">Ligase</keyword>
<dbReference type="EMBL" id="CAJVPL010000125">
    <property type="protein sequence ID" value="CAG8450908.1"/>
    <property type="molecule type" value="Genomic_DNA"/>
</dbReference>
<sequence length="806" mass="92132">MADQELVGLFQSIGLTQQRAKDTAKNKKLAPTLKNTITEAGFNEGCDKNTGSLLYTLASTITKDGIAHLGYLARAIKDERLKTADQIAAAIKYVENVSTEINEKEFNESAGVGVTVTSDQIKEAIAEHIEKNKELLIKDRYKVLGPLLAQAKQIPALRWANGVAVKEELEKQVTSLIGPKDERDVVVKGKKKETKPAKPATPIQKDGQKVDSSTTAETKKGTVPNMFLEGELGKLHKPGGNKQIKPELMEEHLKATGGRVFTRFPPEPNGYLHIGHAKAINVNFGYAKAHNGVCYLRYDDTNPEAEEERYFTSIKEAVEWLGFTPWKITYSSDYFDKLYELAVELIKRDKAYVCCCTPEEMHEMRGGDNGGARSECVHRNRPIEESLVDFQKMKEGRFKEGEVTLRMKMDMQSGSPQFWDLVAYRVMYTPHHRTGDKWCIYPTYDYTHCLCDSFENISHSLCTLEFRMSRESYYWLCDALEVYKPVQFEYNRLNINNTVMSKRKIAKLVNEKYVSGWDDPRLYTLPALRRRGVPPEAINGFVQDLGVTLSNSTIQVSRFDKYIRDYLDVHVPRLMIILEPLKLIIENLPENFEQELTIPFKPRDSSMGEHHVPFGKIVYIDKSDFREQDSPDYFRLAVGKTVGLLHVPHPITCIDVKKDEQGNIQHLICRYENAPDTKKPKTYIQWISESKKYKSPVRLSEVRIYNNLFLSENPAAHPDGFLADINLNSLEIFEDSLAEVGIREVTNRSIEQIKQKEYECVRFQAIRVGYFCLDKDTKLEAPTSEEKSHHFVLNRIVTLKEDPKKN</sequence>
<dbReference type="GO" id="GO:0005524">
    <property type="term" value="F:ATP binding"/>
    <property type="evidence" value="ECO:0007669"/>
    <property type="project" value="UniProtKB-KW"/>
</dbReference>
<dbReference type="FunFam" id="1.10.10.2420:FF:000001">
    <property type="entry name" value="Glutamine--tRNA ligase cytoplasmic"/>
    <property type="match status" value="1"/>
</dbReference>
<evidence type="ECO:0000259" key="17">
    <source>
        <dbReference type="Pfam" id="PF00749"/>
    </source>
</evidence>
<dbReference type="InterPro" id="IPR007638">
    <property type="entry name" value="Gln-tRNA-synth_Ib_RNA-bd_2"/>
</dbReference>
<dbReference type="AlphaFoldDB" id="A0A9N8VF47"/>
<dbReference type="Pfam" id="PF20974">
    <property type="entry name" value="tRNA-synt_1c_C2"/>
    <property type="match status" value="1"/>
</dbReference>
<dbReference type="InterPro" id="IPR001412">
    <property type="entry name" value="aa-tRNA-synth_I_CS"/>
</dbReference>
<gene>
    <name evidence="22" type="ORF">AGERDE_LOCUS1726</name>
</gene>
<dbReference type="CDD" id="cd00807">
    <property type="entry name" value="GlnRS_core"/>
    <property type="match status" value="1"/>
</dbReference>
<evidence type="ECO:0000256" key="11">
    <source>
        <dbReference type="ARBA" id="ARBA00030865"/>
    </source>
</evidence>
<dbReference type="Gene3D" id="1.10.8.1290">
    <property type="entry name" value="Glutaminyl-tRNA synthetase, non-specific RNA binding region part 1, domain 1"/>
    <property type="match status" value="1"/>
</dbReference>
<evidence type="ECO:0000256" key="7">
    <source>
        <dbReference type="ARBA" id="ARBA00022840"/>
    </source>
</evidence>
<dbReference type="InterPro" id="IPR007639">
    <property type="entry name" value="Gln-tRNA-synth_Ib_RNA-bd_N"/>
</dbReference>
<dbReference type="FunFam" id="3.90.800.10:FF:000001">
    <property type="entry name" value="Glutamine--tRNA ligase"/>
    <property type="match status" value="1"/>
</dbReference>
<dbReference type="GO" id="GO:0004819">
    <property type="term" value="F:glutamine-tRNA ligase activity"/>
    <property type="evidence" value="ECO:0007669"/>
    <property type="project" value="UniProtKB-EC"/>
</dbReference>
<dbReference type="NCBIfam" id="TIGR00440">
    <property type="entry name" value="glnS"/>
    <property type="match status" value="1"/>
</dbReference>
<evidence type="ECO:0000313" key="22">
    <source>
        <dbReference type="EMBL" id="CAG8450908.1"/>
    </source>
</evidence>
<dbReference type="FunFam" id="1.10.1160.10:FF:000001">
    <property type="entry name" value="Glutamine--tRNA ligase"/>
    <property type="match status" value="1"/>
</dbReference>
<dbReference type="OrthoDB" id="10250478at2759"/>
<dbReference type="PANTHER" id="PTHR43097:SF4">
    <property type="entry name" value="GLUTAMINE--TRNA LIGASE"/>
    <property type="match status" value="1"/>
</dbReference>
<dbReference type="InterPro" id="IPR004514">
    <property type="entry name" value="Gln-tRNA-synth"/>
</dbReference>
<evidence type="ECO:0000256" key="4">
    <source>
        <dbReference type="ARBA" id="ARBA00012836"/>
    </source>
</evidence>
<dbReference type="Proteomes" id="UP000789831">
    <property type="component" value="Unassembled WGS sequence"/>
</dbReference>
<evidence type="ECO:0000256" key="5">
    <source>
        <dbReference type="ARBA" id="ARBA00022598"/>
    </source>
</evidence>
<comment type="catalytic activity">
    <reaction evidence="13">
        <text>tRNA(Glu) + L-glutamate + ATP = L-glutamyl-tRNA(Glu) + AMP + diphosphate</text>
        <dbReference type="Rhea" id="RHEA:23540"/>
        <dbReference type="Rhea" id="RHEA-COMP:9663"/>
        <dbReference type="Rhea" id="RHEA-COMP:9680"/>
        <dbReference type="ChEBI" id="CHEBI:29985"/>
        <dbReference type="ChEBI" id="CHEBI:30616"/>
        <dbReference type="ChEBI" id="CHEBI:33019"/>
        <dbReference type="ChEBI" id="CHEBI:78442"/>
        <dbReference type="ChEBI" id="CHEBI:78520"/>
        <dbReference type="ChEBI" id="CHEBI:456215"/>
        <dbReference type="EC" id="6.1.1.17"/>
    </reaction>
</comment>
<evidence type="ECO:0000256" key="3">
    <source>
        <dbReference type="ARBA" id="ARBA00012835"/>
    </source>
</evidence>
<evidence type="ECO:0000256" key="9">
    <source>
        <dbReference type="ARBA" id="ARBA00023146"/>
    </source>
</evidence>
<evidence type="ECO:0000256" key="12">
    <source>
        <dbReference type="ARBA" id="ARBA00048270"/>
    </source>
</evidence>
<feature type="domain" description="Glutaminyl-tRNA synthetase class Ib non-specific RNA-binding" evidence="20">
    <location>
        <begin position="5"/>
        <end position="162"/>
    </location>
</feature>
<dbReference type="InterPro" id="IPR020059">
    <property type="entry name" value="Glu/Gln-tRNA-synth_Ib_codon-bd"/>
</dbReference>
<keyword evidence="6 15" id="KW-0547">Nucleotide-binding</keyword>
<dbReference type="Pfam" id="PF03950">
    <property type="entry name" value="tRNA-synt_1c_C"/>
    <property type="match status" value="1"/>
</dbReference>
<dbReference type="InterPro" id="IPR042559">
    <property type="entry name" value="Gln-tRNA-synth_Ib_RNA-bd_N_2"/>
</dbReference>
<accession>A0A9N8VF47</accession>
<protein>
    <recommendedName>
        <fullName evidence="14">Probable glutamate--tRNA ligase, cytoplasmic</fullName>
        <ecNumber evidence="3">6.1.1.17</ecNumber>
        <ecNumber evidence="4">6.1.1.18</ecNumber>
    </recommendedName>
    <alternativeName>
        <fullName evidence="10">Glutaminyl-tRNA synthetase</fullName>
    </alternativeName>
    <alternativeName>
        <fullName evidence="11">Glutamyl-tRNA synthetase</fullName>
    </alternativeName>
</protein>
<dbReference type="GO" id="GO:0006425">
    <property type="term" value="P:glutaminyl-tRNA aminoacylation"/>
    <property type="evidence" value="ECO:0007669"/>
    <property type="project" value="InterPro"/>
</dbReference>
<dbReference type="InterPro" id="IPR011035">
    <property type="entry name" value="Ribosomal_bL25/Gln-tRNA_synth"/>
</dbReference>
<organism evidence="22 23">
    <name type="scientific">Ambispora gerdemannii</name>
    <dbReference type="NCBI Taxonomy" id="144530"/>
    <lineage>
        <taxon>Eukaryota</taxon>
        <taxon>Fungi</taxon>
        <taxon>Fungi incertae sedis</taxon>
        <taxon>Mucoromycota</taxon>
        <taxon>Glomeromycotina</taxon>
        <taxon>Glomeromycetes</taxon>
        <taxon>Archaeosporales</taxon>
        <taxon>Ambisporaceae</taxon>
        <taxon>Ambispora</taxon>
    </lineage>
</organism>
<dbReference type="FunFam" id="1.10.8.1290:FF:000002">
    <property type="entry name" value="Glutamine--tRNA ligase cytoplasmic"/>
    <property type="match status" value="1"/>
</dbReference>
<evidence type="ECO:0000256" key="14">
    <source>
        <dbReference type="ARBA" id="ARBA00070830"/>
    </source>
</evidence>
<name>A0A9N8VF47_9GLOM</name>
<evidence type="ECO:0000256" key="10">
    <source>
        <dbReference type="ARBA" id="ARBA00030466"/>
    </source>
</evidence>
<feature type="domain" description="Glutaminyl-tRNA synthetase class Ib non-specific RNA-binding" evidence="19">
    <location>
        <begin position="165"/>
        <end position="252"/>
    </location>
</feature>
<evidence type="ECO:0000256" key="13">
    <source>
        <dbReference type="ARBA" id="ARBA00048351"/>
    </source>
</evidence>
<comment type="caution">
    <text evidence="22">The sequence shown here is derived from an EMBL/GenBank/DDBJ whole genome shotgun (WGS) entry which is preliminary data.</text>
</comment>
<evidence type="ECO:0000259" key="21">
    <source>
        <dbReference type="Pfam" id="PF20974"/>
    </source>
</evidence>
<reference evidence="22" key="1">
    <citation type="submission" date="2021-06" db="EMBL/GenBank/DDBJ databases">
        <authorList>
            <person name="Kallberg Y."/>
            <person name="Tangrot J."/>
            <person name="Rosling A."/>
        </authorList>
    </citation>
    <scope>NUCLEOTIDE SEQUENCE</scope>
    <source>
        <strain evidence="22">MT106</strain>
    </source>
</reference>
<comment type="similarity">
    <text evidence="2">Belongs to the class-I aminoacyl-tRNA synthetase family. Glutamate--tRNA ligase type 2 subfamily.</text>
</comment>
<keyword evidence="9 15" id="KW-0030">Aminoacyl-tRNA synthetase</keyword>
<dbReference type="Gene3D" id="1.10.10.2420">
    <property type="match status" value="1"/>
</dbReference>
<dbReference type="InterPro" id="IPR050132">
    <property type="entry name" value="Gln/Glu-tRNA_Ligase"/>
</dbReference>
<dbReference type="PRINTS" id="PR00987">
    <property type="entry name" value="TRNASYNTHGLU"/>
</dbReference>
<evidence type="ECO:0000313" key="23">
    <source>
        <dbReference type="Proteomes" id="UP000789831"/>
    </source>
</evidence>
<dbReference type="EC" id="6.1.1.18" evidence="4"/>
<dbReference type="GO" id="GO:0004818">
    <property type="term" value="F:glutamate-tRNA ligase activity"/>
    <property type="evidence" value="ECO:0007669"/>
    <property type="project" value="UniProtKB-EC"/>
</dbReference>
<dbReference type="Gene3D" id="2.40.240.10">
    <property type="entry name" value="Ribosomal Protein L25, Chain P"/>
    <property type="match status" value="2"/>
</dbReference>
<keyword evidence="8 15" id="KW-0648">Protein biosynthesis</keyword>
<dbReference type="FunFam" id="2.40.240.10:FF:000007">
    <property type="entry name" value="Glutamine--tRNA ligase"/>
    <property type="match status" value="1"/>
</dbReference>
<comment type="catalytic activity">
    <reaction evidence="12">
        <text>tRNA(Gln) + L-glutamine + ATP = L-glutaminyl-tRNA(Gln) + AMP + diphosphate</text>
        <dbReference type="Rhea" id="RHEA:20121"/>
        <dbReference type="Rhea" id="RHEA-COMP:9662"/>
        <dbReference type="Rhea" id="RHEA-COMP:9681"/>
        <dbReference type="ChEBI" id="CHEBI:30616"/>
        <dbReference type="ChEBI" id="CHEBI:33019"/>
        <dbReference type="ChEBI" id="CHEBI:58359"/>
        <dbReference type="ChEBI" id="CHEBI:78442"/>
        <dbReference type="ChEBI" id="CHEBI:78521"/>
        <dbReference type="ChEBI" id="CHEBI:456215"/>
        <dbReference type="EC" id="6.1.1.18"/>
    </reaction>
</comment>
<dbReference type="PANTHER" id="PTHR43097">
    <property type="entry name" value="GLUTAMINE-TRNA LIGASE"/>
    <property type="match status" value="1"/>
</dbReference>
<evidence type="ECO:0000256" key="8">
    <source>
        <dbReference type="ARBA" id="ARBA00022917"/>
    </source>
</evidence>
<dbReference type="Pfam" id="PF00749">
    <property type="entry name" value="tRNA-synt_1c"/>
    <property type="match status" value="1"/>
</dbReference>
<feature type="region of interest" description="Disordered" evidence="16">
    <location>
        <begin position="188"/>
        <end position="219"/>
    </location>
</feature>
<dbReference type="InterPro" id="IPR020058">
    <property type="entry name" value="Glu/Gln-tRNA-synth_Ib_cat-dom"/>
</dbReference>
<evidence type="ECO:0000259" key="19">
    <source>
        <dbReference type="Pfam" id="PF04557"/>
    </source>
</evidence>
<evidence type="ECO:0000259" key="18">
    <source>
        <dbReference type="Pfam" id="PF03950"/>
    </source>
</evidence>
<dbReference type="SUPFAM" id="SSF50715">
    <property type="entry name" value="Ribosomal protein L25-like"/>
    <property type="match status" value="1"/>
</dbReference>
<feature type="domain" description="Glutamyl/glutaminyl-tRNA synthetase class Ib catalytic" evidence="17">
    <location>
        <begin position="260"/>
        <end position="568"/>
    </location>
</feature>
<dbReference type="InterPro" id="IPR042558">
    <property type="entry name" value="Gln-tRNA-synth_Ib_RNA-bd_N_1"/>
</dbReference>
<feature type="domain" description="Glutamyl/glutaminyl-tRNA synthetase class Ib anti-codon binding" evidence="18">
    <location>
        <begin position="572"/>
        <end position="672"/>
    </location>
</feature>
<dbReference type="FunFam" id="3.40.50.620:FF:000037">
    <property type="entry name" value="Glutamine--tRNA ligase cytoplasmic"/>
    <property type="match status" value="1"/>
</dbReference>
<dbReference type="GO" id="GO:0005829">
    <property type="term" value="C:cytosol"/>
    <property type="evidence" value="ECO:0007669"/>
    <property type="project" value="TreeGrafter"/>
</dbReference>
<dbReference type="InterPro" id="IPR000924">
    <property type="entry name" value="Glu/Gln-tRNA-synth"/>
</dbReference>
<evidence type="ECO:0000256" key="2">
    <source>
        <dbReference type="ARBA" id="ARBA00008927"/>
    </source>
</evidence>
<evidence type="ECO:0000256" key="15">
    <source>
        <dbReference type="RuleBase" id="RU363037"/>
    </source>
</evidence>
<dbReference type="InterPro" id="IPR049437">
    <property type="entry name" value="tRNA-synt_1c_C2"/>
</dbReference>
<evidence type="ECO:0000259" key="20">
    <source>
        <dbReference type="Pfam" id="PF04558"/>
    </source>
</evidence>
<proteinExistence type="inferred from homology"/>
<evidence type="ECO:0000256" key="16">
    <source>
        <dbReference type="SAM" id="MobiDB-lite"/>
    </source>
</evidence>
<dbReference type="Pfam" id="PF04558">
    <property type="entry name" value="tRNA_synt_1c_R1"/>
    <property type="match status" value="1"/>
</dbReference>
<feature type="domain" description="tRNA synthetases class I (E and Q) anti-codon binding" evidence="21">
    <location>
        <begin position="684"/>
        <end position="774"/>
    </location>
</feature>
<dbReference type="Gene3D" id="3.40.50.620">
    <property type="entry name" value="HUPs"/>
    <property type="match status" value="1"/>
</dbReference>
<dbReference type="EC" id="6.1.1.17" evidence="3"/>
<dbReference type="InterPro" id="IPR014729">
    <property type="entry name" value="Rossmann-like_a/b/a_fold"/>
</dbReference>
<dbReference type="InterPro" id="IPR020056">
    <property type="entry name" value="Rbsml_bL25/Gln-tRNA_synth_N"/>
</dbReference>
<dbReference type="PROSITE" id="PS00178">
    <property type="entry name" value="AA_TRNA_LIGASE_I"/>
    <property type="match status" value="1"/>
</dbReference>
<dbReference type="Pfam" id="PF04557">
    <property type="entry name" value="tRNA_synt_1c_R2"/>
    <property type="match status" value="1"/>
</dbReference>
<dbReference type="SUPFAM" id="SSF52374">
    <property type="entry name" value="Nucleotidylyl transferase"/>
    <property type="match status" value="1"/>
</dbReference>
<keyword evidence="23" id="KW-1185">Reference proteome</keyword>
<keyword evidence="7 15" id="KW-0067">ATP-binding</keyword>
<evidence type="ECO:0000256" key="1">
    <source>
        <dbReference type="ARBA" id="ARBA00004496"/>
    </source>
</evidence>